<evidence type="ECO:0000256" key="3">
    <source>
        <dbReference type="ARBA" id="ARBA00051915"/>
    </source>
</evidence>
<evidence type="ECO:0000313" key="9">
    <source>
        <dbReference type="EMBL" id="KCZ96586.1"/>
    </source>
</evidence>
<evidence type="ECO:0000256" key="6">
    <source>
        <dbReference type="SAM" id="Phobius"/>
    </source>
</evidence>
<dbReference type="FunFam" id="3.30.300.30:FF:000008">
    <property type="entry name" value="2,3-dihydroxybenzoate-AMP ligase"/>
    <property type="match status" value="1"/>
</dbReference>
<dbReference type="AlphaFoldDB" id="A0A062VB83"/>
<dbReference type="Pfam" id="PF13193">
    <property type="entry name" value="AMP-binding_C"/>
    <property type="match status" value="1"/>
</dbReference>
<evidence type="ECO:0000313" key="10">
    <source>
        <dbReference type="Proteomes" id="UP000027100"/>
    </source>
</evidence>
<comment type="catalytic activity">
    <reaction evidence="3">
        <text>3-(methylsulfanyl)propanoate + ATP + CoA = 3-(methylsulfanyl)propanoyl-CoA + AMP + diphosphate</text>
        <dbReference type="Rhea" id="RHEA:43052"/>
        <dbReference type="ChEBI" id="CHEBI:30616"/>
        <dbReference type="ChEBI" id="CHEBI:33019"/>
        <dbReference type="ChEBI" id="CHEBI:49016"/>
        <dbReference type="ChEBI" id="CHEBI:57287"/>
        <dbReference type="ChEBI" id="CHEBI:82815"/>
        <dbReference type="ChEBI" id="CHEBI:456215"/>
        <dbReference type="EC" id="6.2.1.44"/>
    </reaction>
    <physiologicalReaction direction="left-to-right" evidence="3">
        <dbReference type="Rhea" id="RHEA:43053"/>
    </physiologicalReaction>
</comment>
<reference evidence="9 10" key="1">
    <citation type="journal article" date="2014" name="Antonie Van Leeuwenhoek">
        <title>Hyphomonas beringensis sp. nov. and Hyphomonas chukchiensis sp. nov., isolated from surface seawater of the Bering Sea and Chukchi Sea.</title>
        <authorList>
            <person name="Li C."/>
            <person name="Lai Q."/>
            <person name="Li G."/>
            <person name="Dong C."/>
            <person name="Wang J."/>
            <person name="Liao Y."/>
            <person name="Shao Z."/>
        </authorList>
    </citation>
    <scope>NUCLEOTIDE SEQUENCE [LARGE SCALE GENOMIC DNA]</scope>
    <source>
        <strain evidence="9 10">PS728</strain>
    </source>
</reference>
<keyword evidence="6" id="KW-0812">Transmembrane</keyword>
<dbReference type="STRING" id="1280954.HPO_19138"/>
<dbReference type="InterPro" id="IPR020845">
    <property type="entry name" value="AMP-binding_CS"/>
</dbReference>
<feature type="domain" description="AMP-binding enzyme C-terminal" evidence="8">
    <location>
        <begin position="447"/>
        <end position="523"/>
    </location>
</feature>
<accession>A0A062VB83</accession>
<dbReference type="Pfam" id="PF00501">
    <property type="entry name" value="AMP-binding"/>
    <property type="match status" value="1"/>
</dbReference>
<dbReference type="EMBL" id="ARYM01000046">
    <property type="protein sequence ID" value="KCZ96586.1"/>
    <property type="molecule type" value="Genomic_DNA"/>
</dbReference>
<evidence type="ECO:0000256" key="4">
    <source>
        <dbReference type="ARBA" id="ARBA00066616"/>
    </source>
</evidence>
<keyword evidence="6" id="KW-0472">Membrane</keyword>
<dbReference type="SUPFAM" id="SSF56801">
    <property type="entry name" value="Acetyl-CoA synthetase-like"/>
    <property type="match status" value="1"/>
</dbReference>
<dbReference type="InterPro" id="IPR045851">
    <property type="entry name" value="AMP-bd_C_sf"/>
</dbReference>
<dbReference type="eggNOG" id="COG0318">
    <property type="taxonomic scope" value="Bacteria"/>
</dbReference>
<feature type="domain" description="AMP-dependent synthetase/ligase" evidence="7">
    <location>
        <begin position="60"/>
        <end position="397"/>
    </location>
</feature>
<comment type="similarity">
    <text evidence="1">Belongs to the ATP-dependent AMP-binding enzyme family.</text>
</comment>
<dbReference type="OrthoDB" id="9803968at2"/>
<dbReference type="PATRIC" id="fig|1280954.3.peg.3843"/>
<evidence type="ECO:0000256" key="2">
    <source>
        <dbReference type="ARBA" id="ARBA00022598"/>
    </source>
</evidence>
<evidence type="ECO:0000256" key="1">
    <source>
        <dbReference type="ARBA" id="ARBA00006432"/>
    </source>
</evidence>
<dbReference type="PANTHER" id="PTHR43201">
    <property type="entry name" value="ACYL-COA SYNTHETASE"/>
    <property type="match status" value="1"/>
</dbReference>
<dbReference type="Gene3D" id="3.40.50.12780">
    <property type="entry name" value="N-terminal domain of ligase-like"/>
    <property type="match status" value="1"/>
</dbReference>
<dbReference type="Gene3D" id="3.30.300.30">
    <property type="match status" value="1"/>
</dbReference>
<name>A0A062VB83_9PROT</name>
<protein>
    <recommendedName>
        <fullName evidence="5">3-methylmercaptopropionyl-CoA ligase</fullName>
        <ecNumber evidence="4">6.2.1.44</ecNumber>
    </recommendedName>
</protein>
<dbReference type="PROSITE" id="PS00455">
    <property type="entry name" value="AMP_BINDING"/>
    <property type="match status" value="1"/>
</dbReference>
<evidence type="ECO:0000256" key="5">
    <source>
        <dbReference type="ARBA" id="ARBA00067668"/>
    </source>
</evidence>
<dbReference type="Proteomes" id="UP000027100">
    <property type="component" value="Unassembled WGS sequence"/>
</dbReference>
<dbReference type="InterPro" id="IPR000873">
    <property type="entry name" value="AMP-dep_synth/lig_dom"/>
</dbReference>
<organism evidence="9 10">
    <name type="scientific">Hyphomonas polymorpha PS728</name>
    <dbReference type="NCBI Taxonomy" id="1280954"/>
    <lineage>
        <taxon>Bacteria</taxon>
        <taxon>Pseudomonadati</taxon>
        <taxon>Pseudomonadota</taxon>
        <taxon>Alphaproteobacteria</taxon>
        <taxon>Hyphomonadales</taxon>
        <taxon>Hyphomonadaceae</taxon>
        <taxon>Hyphomonas</taxon>
    </lineage>
</organism>
<keyword evidence="6" id="KW-1133">Transmembrane helix</keyword>
<gene>
    <name evidence="9" type="ORF">HPO_19138</name>
</gene>
<dbReference type="InterPro" id="IPR042099">
    <property type="entry name" value="ANL_N_sf"/>
</dbReference>
<keyword evidence="10" id="KW-1185">Reference proteome</keyword>
<dbReference type="PANTHER" id="PTHR43201:SF5">
    <property type="entry name" value="MEDIUM-CHAIN ACYL-COA LIGASE ACSF2, MITOCHONDRIAL"/>
    <property type="match status" value="1"/>
</dbReference>
<evidence type="ECO:0000259" key="8">
    <source>
        <dbReference type="Pfam" id="PF13193"/>
    </source>
</evidence>
<dbReference type="GO" id="GO:0031956">
    <property type="term" value="F:medium-chain fatty acid-CoA ligase activity"/>
    <property type="evidence" value="ECO:0007669"/>
    <property type="project" value="TreeGrafter"/>
</dbReference>
<proteinExistence type="inferred from homology"/>
<dbReference type="RefSeq" id="WP_051612850.1">
    <property type="nucleotide sequence ID" value="NZ_ARYM01000046.1"/>
</dbReference>
<comment type="caution">
    <text evidence="9">The sequence shown here is derived from an EMBL/GenBank/DDBJ whole genome shotgun (WGS) entry which is preliminary data.</text>
</comment>
<dbReference type="EC" id="6.2.1.44" evidence="4"/>
<feature type="transmembrane region" description="Helical" evidence="6">
    <location>
        <begin position="95"/>
        <end position="117"/>
    </location>
</feature>
<dbReference type="InterPro" id="IPR025110">
    <property type="entry name" value="AMP-bd_C"/>
</dbReference>
<sequence length="540" mass="59122">MRSDEAKIVANVSDGHSSWSELGVYSGKSIGRQIEDNLEHIGDCEIVFTSAGDSVSHKVSALVARSKEVAAALIGLGLNPGDRAAVMMPNGENCLLLWLAGMHCGVTIVPIVMIYGISEVEFILKDSGARAFFCLGRTSKKDSTPIAEHCIAHHLVDHVVMDAEDVVRGALSWNEFLNYSSNKRRVREVVGDDLSFIVYTSGTTSRPKGVRHTHNTLGYELASSAWDRTGYARGLAAMPAGHIAGLLIIMRPFFWPGSIHIMDEWDAERAARLIESAQISESGGTPYHFNQLIDMVERLGSDIRSLKMWISGATVVPESLVRRGNEYGIAVCRCYGSSEHPTISQNFPHNPEDKRIGTDGQIMPHVRVRIVDDSGNDLPALSDGHILSRGPDLFVGYTDEALNRECFLDGWYRTGDIGKIDAENYLTITGREKDIIIRGGENISAREVEETLLLHPAVKDAAAVAMPDPAMGEKVCAFIVLRHGESLSLEETLRHFISVGLAKQKTPERLFFVESLPRNGIGKADKKALKAQLQKDLAAP</sequence>
<keyword evidence="2 9" id="KW-0436">Ligase</keyword>
<dbReference type="GO" id="GO:0006631">
    <property type="term" value="P:fatty acid metabolic process"/>
    <property type="evidence" value="ECO:0007669"/>
    <property type="project" value="TreeGrafter"/>
</dbReference>
<evidence type="ECO:0000259" key="7">
    <source>
        <dbReference type="Pfam" id="PF00501"/>
    </source>
</evidence>